<dbReference type="AlphaFoldDB" id="A0A2S8A7I5"/>
<keyword evidence="3" id="KW-1185">Reference proteome</keyword>
<evidence type="ECO:0000313" key="2">
    <source>
        <dbReference type="EMBL" id="PQL90528.1"/>
    </source>
</evidence>
<sequence>MQKSLYFIFLLFLSFSCYSQQNIGKSEQQLVKIIYSNYGGGLGWSETLVITQDSVNYNSNLFATNKKSRLDTTISTDDWNKLVSFFDLKTFKSIHSGPSRLPIDGTDTKYTVVLNSGEKYSFVNGKDLSINKKIISFLELIHSIKKTIINKIKE</sequence>
<evidence type="ECO:0000313" key="3">
    <source>
        <dbReference type="Proteomes" id="UP000238042"/>
    </source>
</evidence>
<feature type="signal peptide" evidence="1">
    <location>
        <begin position="1"/>
        <end position="19"/>
    </location>
</feature>
<comment type="caution">
    <text evidence="2">The sequence shown here is derived from an EMBL/GenBank/DDBJ whole genome shotgun (WGS) entry which is preliminary data.</text>
</comment>
<gene>
    <name evidence="2" type="ORF">C4S77_11630</name>
</gene>
<evidence type="ECO:0000256" key="1">
    <source>
        <dbReference type="SAM" id="SignalP"/>
    </source>
</evidence>
<dbReference type="PROSITE" id="PS51257">
    <property type="entry name" value="PROKAR_LIPOPROTEIN"/>
    <property type="match status" value="1"/>
</dbReference>
<dbReference type="EMBL" id="PSZM01000046">
    <property type="protein sequence ID" value="PQL90528.1"/>
    <property type="molecule type" value="Genomic_DNA"/>
</dbReference>
<organism evidence="2 3">
    <name type="scientific">Apibacter adventoris</name>
    <dbReference type="NCBI Taxonomy" id="1679466"/>
    <lineage>
        <taxon>Bacteria</taxon>
        <taxon>Pseudomonadati</taxon>
        <taxon>Bacteroidota</taxon>
        <taxon>Flavobacteriia</taxon>
        <taxon>Flavobacteriales</taxon>
        <taxon>Weeksellaceae</taxon>
        <taxon>Apibacter</taxon>
    </lineage>
</organism>
<protein>
    <submittedName>
        <fullName evidence="2">Uncharacterized protein</fullName>
    </submittedName>
</protein>
<dbReference type="OrthoDB" id="1453247at2"/>
<feature type="chain" id="PRO_5015461426" evidence="1">
    <location>
        <begin position="20"/>
        <end position="154"/>
    </location>
</feature>
<keyword evidence="1" id="KW-0732">Signal</keyword>
<dbReference type="Proteomes" id="UP000238042">
    <property type="component" value="Unassembled WGS sequence"/>
</dbReference>
<reference evidence="2 3" key="1">
    <citation type="submission" date="2018-02" db="EMBL/GenBank/DDBJ databases">
        <title>Genome sequences of Apibacter spp., gut symbionts of Asian honey bees.</title>
        <authorList>
            <person name="Kwong W.K."/>
            <person name="Steele M.I."/>
            <person name="Moran N.A."/>
        </authorList>
    </citation>
    <scope>NUCLEOTIDE SEQUENCE [LARGE SCALE GENOMIC DNA]</scope>
    <source>
        <strain evidence="3">wkB301</strain>
    </source>
</reference>
<dbReference type="RefSeq" id="WP_105247679.1">
    <property type="nucleotide sequence ID" value="NZ_PSZM01000046.1"/>
</dbReference>
<name>A0A2S8A7I5_9FLAO</name>
<proteinExistence type="predicted"/>
<accession>A0A2S8A7I5</accession>